<keyword evidence="1" id="KW-0732">Signal</keyword>
<dbReference type="EMBL" id="DONK01000129">
    <property type="protein sequence ID" value="HBU51381.1"/>
    <property type="molecule type" value="Genomic_DNA"/>
</dbReference>
<protein>
    <recommendedName>
        <fullName evidence="4">Twin-arginine translocation signal domain-containing protein</fullName>
    </recommendedName>
</protein>
<evidence type="ECO:0008006" key="4">
    <source>
        <dbReference type="Google" id="ProtNLM"/>
    </source>
</evidence>
<accession>A0A358DYM6</accession>
<name>A0A358DYM6_9ALTE</name>
<comment type="caution">
    <text evidence="2">The sequence shown here is derived from an EMBL/GenBank/DDBJ whole genome shotgun (WGS) entry which is preliminary data.</text>
</comment>
<dbReference type="NCBIfam" id="TIGR01409">
    <property type="entry name" value="TAT_signal_seq"/>
    <property type="match status" value="1"/>
</dbReference>
<reference evidence="2 3" key="1">
    <citation type="journal article" date="2018" name="Nat. Biotechnol.">
        <title>A standardized bacterial taxonomy based on genome phylogeny substantially revises the tree of life.</title>
        <authorList>
            <person name="Parks D.H."/>
            <person name="Chuvochina M."/>
            <person name="Waite D.W."/>
            <person name="Rinke C."/>
            <person name="Skarshewski A."/>
            <person name="Chaumeil P.A."/>
            <person name="Hugenholtz P."/>
        </authorList>
    </citation>
    <scope>NUCLEOTIDE SEQUENCE [LARGE SCALE GENOMIC DNA]</scope>
    <source>
        <strain evidence="2">UBA11621</strain>
    </source>
</reference>
<dbReference type="AlphaFoldDB" id="A0A358DYM6"/>
<dbReference type="Proteomes" id="UP000264779">
    <property type="component" value="Unassembled WGS sequence"/>
</dbReference>
<sequence>MSAGFDVPVISRGYEERFVNKNVTRRKFIKGTSVTAIVAAVPSKATWAAGYGCSVSGHLSGNLSRPCDTTEFYGDSPGIWGQRFNNTNNPHNGDLPVNVTFDTKWSDIFDETGQNPFSGVPASTKIREFLPPSGSYKNKTIDKYLVAAYLNAADGNFPLAAGVTAQSYAKGLWELCAAGESAEVQEALSAIWDDS</sequence>
<evidence type="ECO:0000313" key="3">
    <source>
        <dbReference type="Proteomes" id="UP000264779"/>
    </source>
</evidence>
<evidence type="ECO:0000313" key="2">
    <source>
        <dbReference type="EMBL" id="HBU51381.1"/>
    </source>
</evidence>
<organism evidence="2 3">
    <name type="scientific">Alteromonas australica</name>
    <dbReference type="NCBI Taxonomy" id="589873"/>
    <lineage>
        <taxon>Bacteria</taxon>
        <taxon>Pseudomonadati</taxon>
        <taxon>Pseudomonadota</taxon>
        <taxon>Gammaproteobacteria</taxon>
        <taxon>Alteromonadales</taxon>
        <taxon>Alteromonadaceae</taxon>
        <taxon>Alteromonas/Salinimonas group</taxon>
        <taxon>Alteromonas</taxon>
    </lineage>
</organism>
<evidence type="ECO:0000256" key="1">
    <source>
        <dbReference type="ARBA" id="ARBA00022729"/>
    </source>
</evidence>
<proteinExistence type="predicted"/>
<dbReference type="InterPro" id="IPR019546">
    <property type="entry name" value="TAT_signal_bac_arc"/>
</dbReference>
<gene>
    <name evidence="2" type="ORF">DEB45_08970</name>
</gene>